<name>A0AA35UV98_LACSI</name>
<keyword evidence="2" id="KW-1185">Reference proteome</keyword>
<proteinExistence type="predicted"/>
<accession>A0AA35UV98</accession>
<dbReference type="AlphaFoldDB" id="A0AA35UV98"/>
<gene>
    <name evidence="1" type="ORF">LSALG_LOCUS6326</name>
</gene>
<protein>
    <submittedName>
        <fullName evidence="1">Uncharacterized protein</fullName>
    </submittedName>
</protein>
<evidence type="ECO:0000313" key="2">
    <source>
        <dbReference type="Proteomes" id="UP001177003"/>
    </source>
</evidence>
<evidence type="ECO:0000313" key="1">
    <source>
        <dbReference type="EMBL" id="CAI9265736.1"/>
    </source>
</evidence>
<dbReference type="EMBL" id="OX465086">
    <property type="protein sequence ID" value="CAI9265736.1"/>
    <property type="molecule type" value="Genomic_DNA"/>
</dbReference>
<dbReference type="Proteomes" id="UP001177003">
    <property type="component" value="Chromosome 0"/>
</dbReference>
<reference evidence="1" key="1">
    <citation type="submission" date="2023-04" db="EMBL/GenBank/DDBJ databases">
        <authorList>
            <person name="Vijverberg K."/>
            <person name="Xiong W."/>
            <person name="Schranz E."/>
        </authorList>
    </citation>
    <scope>NUCLEOTIDE SEQUENCE</scope>
</reference>
<organism evidence="1 2">
    <name type="scientific">Lactuca saligna</name>
    <name type="common">Willowleaf lettuce</name>
    <dbReference type="NCBI Taxonomy" id="75948"/>
    <lineage>
        <taxon>Eukaryota</taxon>
        <taxon>Viridiplantae</taxon>
        <taxon>Streptophyta</taxon>
        <taxon>Embryophyta</taxon>
        <taxon>Tracheophyta</taxon>
        <taxon>Spermatophyta</taxon>
        <taxon>Magnoliopsida</taxon>
        <taxon>eudicotyledons</taxon>
        <taxon>Gunneridae</taxon>
        <taxon>Pentapetalae</taxon>
        <taxon>asterids</taxon>
        <taxon>campanulids</taxon>
        <taxon>Asterales</taxon>
        <taxon>Asteraceae</taxon>
        <taxon>Cichorioideae</taxon>
        <taxon>Cichorieae</taxon>
        <taxon>Lactucinae</taxon>
        <taxon>Lactuca</taxon>
    </lineage>
</organism>
<sequence length="195" mass="22230">MVQYKSSMDPTPTSVLPNKVTFKYTEGTSKYFKGTRKKSIVKPKVDDKKISKKIMCGKSRKGVSKKATKPIPEKSVASVFFDVDVQEKKNTKIKVVGVLKQIKKIRDLNQEELYTKAPTPLQMIETDRDSKATEDDLFRSNDCTFHISLRKDTNVELTFEEIRILDATMNVSNMDTKFCEKVKDNIEILIGPLAQ</sequence>